<dbReference type="Gene3D" id="3.40.395.10">
    <property type="entry name" value="Adenoviral Proteinase, Chain A"/>
    <property type="match status" value="1"/>
</dbReference>
<dbReference type="GO" id="GO:0019783">
    <property type="term" value="F:ubiquitin-like protein peptidase activity"/>
    <property type="evidence" value="ECO:0007669"/>
    <property type="project" value="UniProtKB-ARBA"/>
</dbReference>
<reference evidence="6 7" key="1">
    <citation type="submission" date="2014-06" db="EMBL/GenBank/DDBJ databases">
        <title>Evolutionary Origins and Diversification of the Mycorrhizal Mutualists.</title>
        <authorList>
            <consortium name="DOE Joint Genome Institute"/>
            <consortium name="Mycorrhizal Genomics Consortium"/>
            <person name="Kohler A."/>
            <person name="Kuo A."/>
            <person name="Nagy L.G."/>
            <person name="Floudas D."/>
            <person name="Copeland A."/>
            <person name="Barry K.W."/>
            <person name="Cichocki N."/>
            <person name="Veneault-Fourrey C."/>
            <person name="LaButti K."/>
            <person name="Lindquist E.A."/>
            <person name="Lipzen A."/>
            <person name="Lundell T."/>
            <person name="Morin E."/>
            <person name="Murat C."/>
            <person name="Riley R."/>
            <person name="Ohm R."/>
            <person name="Sun H."/>
            <person name="Tunlid A."/>
            <person name="Henrissat B."/>
            <person name="Grigoriev I.V."/>
            <person name="Hibbett D.S."/>
            <person name="Martin F."/>
        </authorList>
    </citation>
    <scope>NUCLEOTIDE SEQUENCE [LARGE SCALE GENOMIC DNA]</scope>
    <source>
        <strain evidence="6 7">SS14</strain>
    </source>
</reference>
<gene>
    <name evidence="6" type="ORF">M422DRAFT_267151</name>
</gene>
<dbReference type="SUPFAM" id="SSF54001">
    <property type="entry name" value="Cysteine proteinases"/>
    <property type="match status" value="1"/>
</dbReference>
<evidence type="ECO:0000259" key="5">
    <source>
        <dbReference type="PROSITE" id="PS50600"/>
    </source>
</evidence>
<dbReference type="EMBL" id="KN837246">
    <property type="protein sequence ID" value="KIJ31201.1"/>
    <property type="molecule type" value="Genomic_DNA"/>
</dbReference>
<dbReference type="GO" id="GO:0006508">
    <property type="term" value="P:proteolysis"/>
    <property type="evidence" value="ECO:0007669"/>
    <property type="project" value="UniProtKB-KW"/>
</dbReference>
<sequence>MIRCSIGSITQRSVIKDIPQDRRYMIHCFSSIFWINIIKHGYQNEITIKECKEINLFLCEVIVLPVNNNGHWYLILVCHPEYLLQTETGEVADCDTLLMVWDSFEIERENIAKDVMEFLVNHAREVGVELRPDAQCDLFHVPTPLQENTYDCGPFVTYFFRSFVNDLSKFIAGMNDELEPDEYKKVYIPPINPAKIREDVQKAVLSRSQAALRLVEKA</sequence>
<keyword evidence="7" id="KW-1185">Reference proteome</keyword>
<protein>
    <recommendedName>
        <fullName evidence="5">Ubiquitin-like protease family profile domain-containing protein</fullName>
    </recommendedName>
</protein>
<evidence type="ECO:0000256" key="4">
    <source>
        <dbReference type="ARBA" id="ARBA00022807"/>
    </source>
</evidence>
<dbReference type="InterPro" id="IPR003653">
    <property type="entry name" value="Peptidase_C48_C"/>
</dbReference>
<evidence type="ECO:0000313" key="7">
    <source>
        <dbReference type="Proteomes" id="UP000054279"/>
    </source>
</evidence>
<comment type="similarity">
    <text evidence="1">Belongs to the peptidase C48 family.</text>
</comment>
<dbReference type="HOGENOM" id="CLU_1267591_0_0_1"/>
<dbReference type="PANTHER" id="PTHR46915">
    <property type="entry name" value="UBIQUITIN-LIKE PROTEASE 4-RELATED"/>
    <property type="match status" value="1"/>
</dbReference>
<dbReference type="GO" id="GO:0008234">
    <property type="term" value="F:cysteine-type peptidase activity"/>
    <property type="evidence" value="ECO:0007669"/>
    <property type="project" value="UniProtKB-KW"/>
</dbReference>
<proteinExistence type="inferred from homology"/>
<name>A0A0C9V0R3_SPHS4</name>
<organism evidence="6 7">
    <name type="scientific">Sphaerobolus stellatus (strain SS14)</name>
    <dbReference type="NCBI Taxonomy" id="990650"/>
    <lineage>
        <taxon>Eukaryota</taxon>
        <taxon>Fungi</taxon>
        <taxon>Dikarya</taxon>
        <taxon>Basidiomycota</taxon>
        <taxon>Agaricomycotina</taxon>
        <taxon>Agaricomycetes</taxon>
        <taxon>Phallomycetidae</taxon>
        <taxon>Geastrales</taxon>
        <taxon>Sphaerobolaceae</taxon>
        <taxon>Sphaerobolus</taxon>
    </lineage>
</organism>
<accession>A0A0C9V0R3</accession>
<evidence type="ECO:0000313" key="6">
    <source>
        <dbReference type="EMBL" id="KIJ31201.1"/>
    </source>
</evidence>
<dbReference type="PROSITE" id="PS50600">
    <property type="entry name" value="ULP_PROTEASE"/>
    <property type="match status" value="1"/>
</dbReference>
<dbReference type="Proteomes" id="UP000054279">
    <property type="component" value="Unassembled WGS sequence"/>
</dbReference>
<keyword evidence="4" id="KW-0788">Thiol protease</keyword>
<dbReference type="AlphaFoldDB" id="A0A0C9V0R3"/>
<dbReference type="OrthoDB" id="442460at2759"/>
<dbReference type="PANTHER" id="PTHR46915:SF2">
    <property type="entry name" value="UBIQUITIN-LIKE PROTEASE 4"/>
    <property type="match status" value="1"/>
</dbReference>
<dbReference type="InterPro" id="IPR038765">
    <property type="entry name" value="Papain-like_cys_pep_sf"/>
</dbReference>
<evidence type="ECO:0000256" key="1">
    <source>
        <dbReference type="ARBA" id="ARBA00005234"/>
    </source>
</evidence>
<evidence type="ECO:0000256" key="3">
    <source>
        <dbReference type="ARBA" id="ARBA00022801"/>
    </source>
</evidence>
<dbReference type="GO" id="GO:0016926">
    <property type="term" value="P:protein desumoylation"/>
    <property type="evidence" value="ECO:0007669"/>
    <property type="project" value="UniProtKB-ARBA"/>
</dbReference>
<dbReference type="Pfam" id="PF02902">
    <property type="entry name" value="Peptidase_C48"/>
    <property type="match status" value="1"/>
</dbReference>
<evidence type="ECO:0000256" key="2">
    <source>
        <dbReference type="ARBA" id="ARBA00022670"/>
    </source>
</evidence>
<keyword evidence="2" id="KW-0645">Protease</keyword>
<feature type="domain" description="Ubiquitin-like protease family profile" evidence="5">
    <location>
        <begin position="1"/>
        <end position="163"/>
    </location>
</feature>
<keyword evidence="3" id="KW-0378">Hydrolase</keyword>